<name>A0A815BTK0_9BILA</name>
<evidence type="ECO:0000313" key="1">
    <source>
        <dbReference type="EMBL" id="CAF1276172.1"/>
    </source>
</evidence>
<evidence type="ECO:0000313" key="2">
    <source>
        <dbReference type="Proteomes" id="UP000663860"/>
    </source>
</evidence>
<protein>
    <submittedName>
        <fullName evidence="1">Uncharacterized protein</fullName>
    </submittedName>
</protein>
<sequence>MWRQLVMQIEYSRYDNTYIYFTDINGQNFKEKLKYSTTSENTTLREMLVKLFEKHNLSIETYNICLRSAPTLPLSLDQPVKHVLLNDLVVTAFIASFIYCT</sequence>
<dbReference type="EMBL" id="CAJNOE010000575">
    <property type="protein sequence ID" value="CAF1276172.1"/>
    <property type="molecule type" value="Genomic_DNA"/>
</dbReference>
<accession>A0A815BTK0</accession>
<proteinExistence type="predicted"/>
<gene>
    <name evidence="1" type="ORF">IZO911_LOCUS32705</name>
</gene>
<organism evidence="1 2">
    <name type="scientific">Adineta steineri</name>
    <dbReference type="NCBI Taxonomy" id="433720"/>
    <lineage>
        <taxon>Eukaryota</taxon>
        <taxon>Metazoa</taxon>
        <taxon>Spiralia</taxon>
        <taxon>Gnathifera</taxon>
        <taxon>Rotifera</taxon>
        <taxon>Eurotatoria</taxon>
        <taxon>Bdelloidea</taxon>
        <taxon>Adinetida</taxon>
        <taxon>Adinetidae</taxon>
        <taxon>Adineta</taxon>
    </lineage>
</organism>
<reference evidence="1" key="1">
    <citation type="submission" date="2021-02" db="EMBL/GenBank/DDBJ databases">
        <authorList>
            <person name="Nowell W R."/>
        </authorList>
    </citation>
    <scope>NUCLEOTIDE SEQUENCE</scope>
</reference>
<dbReference type="Proteomes" id="UP000663860">
    <property type="component" value="Unassembled WGS sequence"/>
</dbReference>
<comment type="caution">
    <text evidence="1">The sequence shown here is derived from an EMBL/GenBank/DDBJ whole genome shotgun (WGS) entry which is preliminary data.</text>
</comment>
<dbReference type="AlphaFoldDB" id="A0A815BTK0"/>